<feature type="region of interest" description="Disordered" evidence="1">
    <location>
        <begin position="623"/>
        <end position="752"/>
    </location>
</feature>
<keyword evidence="2" id="KW-0472">Membrane</keyword>
<organism evidence="4 5">
    <name type="scientific">Toxoplasma gondii p89</name>
    <dbReference type="NCBI Taxonomy" id="943119"/>
    <lineage>
        <taxon>Eukaryota</taxon>
        <taxon>Sar</taxon>
        <taxon>Alveolata</taxon>
        <taxon>Apicomplexa</taxon>
        <taxon>Conoidasida</taxon>
        <taxon>Coccidia</taxon>
        <taxon>Eucoccidiorida</taxon>
        <taxon>Eimeriorina</taxon>
        <taxon>Sarcocystidae</taxon>
        <taxon>Toxoplasma</taxon>
    </lineage>
</organism>
<feature type="compositionally biased region" description="Polar residues" evidence="1">
    <location>
        <begin position="680"/>
        <end position="697"/>
    </location>
</feature>
<gene>
    <name evidence="4" type="ORF">TGP89_217420</name>
</gene>
<feature type="transmembrane region" description="Helical" evidence="2">
    <location>
        <begin position="584"/>
        <end position="604"/>
    </location>
</feature>
<dbReference type="AlphaFoldDB" id="A0A086K070"/>
<feature type="compositionally biased region" description="Low complexity" evidence="1">
    <location>
        <begin position="57"/>
        <end position="72"/>
    </location>
</feature>
<evidence type="ECO:0000256" key="3">
    <source>
        <dbReference type="SAM" id="SignalP"/>
    </source>
</evidence>
<comment type="caution">
    <text evidence="4">The sequence shown here is derived from an EMBL/GenBank/DDBJ whole genome shotgun (WGS) entry which is preliminary data.</text>
</comment>
<evidence type="ECO:0000313" key="4">
    <source>
        <dbReference type="EMBL" id="KFG37788.1"/>
    </source>
</evidence>
<evidence type="ECO:0000256" key="2">
    <source>
        <dbReference type="SAM" id="Phobius"/>
    </source>
</evidence>
<accession>A0A086K070</accession>
<name>A0A086K070_TOXGO</name>
<dbReference type="OrthoDB" id="10324174at2759"/>
<feature type="signal peptide" evidence="3">
    <location>
        <begin position="1"/>
        <end position="33"/>
    </location>
</feature>
<feature type="transmembrane region" description="Helical" evidence="2">
    <location>
        <begin position="556"/>
        <end position="578"/>
    </location>
</feature>
<reference evidence="4 5" key="1">
    <citation type="submission" date="2014-03" db="EMBL/GenBank/DDBJ databases">
        <authorList>
            <person name="Sibley D."/>
            <person name="Venepally P."/>
            <person name="Karamycheva S."/>
            <person name="Hadjithomas M."/>
            <person name="Khan A."/>
            <person name="Brunk B."/>
            <person name="Roos D."/>
            <person name="Caler E."/>
            <person name="Lorenzi H."/>
        </authorList>
    </citation>
    <scope>NUCLEOTIDE SEQUENCE [LARGE SCALE GENOMIC DNA]</scope>
    <source>
        <strain evidence="5">p89</strain>
    </source>
</reference>
<keyword evidence="3" id="KW-0732">Signal</keyword>
<feature type="region of interest" description="Disordered" evidence="1">
    <location>
        <begin position="57"/>
        <end position="80"/>
    </location>
</feature>
<keyword evidence="2 4" id="KW-0812">Transmembrane</keyword>
<dbReference type="EMBL" id="AEYI02001408">
    <property type="protein sequence ID" value="KFG37788.1"/>
    <property type="molecule type" value="Genomic_DNA"/>
</dbReference>
<sequence length="752" mass="82309">MSWVRSVRSTTSSPFLALFVVLSLLGLDVRSNGRSTDVLALTIENAPSAPTALRDVAAPQPATSQASQQSAQKNVKDDPESVLNNGKSFYDFFHQGQADEALKCVRLLDAKKRREAARRFCRGFGRNQILRSSCEHQSDTLLQDVDAAAEGLGSQPFPELFEKMNGSLEHPYFPARTPEPDLQAVTEFIRSTTKDTWTEPYHELLSLPTNSCSFAQGARLLMAESTRMKAKAKSPVETEAVQLVAARRTLYSTVWVPVASSLTLGIWSEIVDFSRCRRLSGVAPPSKMSAKEIVYRVFGFALARTYIPRSVQCQRQSTEPLCRMLIGYLAVSRAIIELGRVLGTPQEQKLMNAFAETTVKIRDSLTDEEISATQMQVEATIVEVTLIALSGTQKLVKLVLAMAKSKTMAKFISLLVSKLKKWLYSFEKESIESAASHREILPMLLALENANSTWLGGTGRCVRANKGLENLMVSLARRLAKDLKPKRASSFLEVHEAQLSTGKELAAVHTTRLVSPHEDTLQNFPKTLGVLSLVQVSQTPRFVGVSGWMKRRPSHYVLAFIGFAMTMTVVGAACVPLISPLFVVFLVMGVAGFVIFATFTTLLVQRNLLIRATQQAVEEIQTAEQSVQRHLQEMAETGPRGPPDPTGRNGGPEGPPAQNIPTGPLSASLARRDLPPTPSPGTQHPQMDPTSRPSTPNQTHPTLSQSSSPTPPSSQGTGNAAYENEGEYGDEHEYDNVADDEEEYGGVLGLRT</sequence>
<dbReference type="Proteomes" id="UP000028828">
    <property type="component" value="Unassembled WGS sequence"/>
</dbReference>
<feature type="compositionally biased region" description="Low complexity" evidence="1">
    <location>
        <begin position="698"/>
        <end position="708"/>
    </location>
</feature>
<dbReference type="VEuPathDB" id="ToxoDB:TGP89_217420"/>
<evidence type="ECO:0000256" key="1">
    <source>
        <dbReference type="SAM" id="MobiDB-lite"/>
    </source>
</evidence>
<evidence type="ECO:0000313" key="5">
    <source>
        <dbReference type="Proteomes" id="UP000028828"/>
    </source>
</evidence>
<protein>
    <submittedName>
        <fullName evidence="4">Putative transmembrane protein</fullName>
    </submittedName>
</protein>
<keyword evidence="2" id="KW-1133">Transmembrane helix</keyword>
<feature type="chain" id="PRO_5001808675" evidence="3">
    <location>
        <begin position="34"/>
        <end position="752"/>
    </location>
</feature>
<proteinExistence type="predicted"/>